<accession>B1HRY8</accession>
<dbReference type="AlphaFoldDB" id="B1HRY8"/>
<dbReference type="KEGG" id="lsp:Bsph_3523"/>
<reference evidence="1 2" key="1">
    <citation type="journal article" date="2008" name="J. Bacteriol.">
        <title>Complete genome sequence of the mosquitocidal bacterium Bacillus sphaericus C3-41 and comparison with those of closely related Bacillus species.</title>
        <authorList>
            <person name="Hu X."/>
            <person name="Fan W."/>
            <person name="Han B."/>
            <person name="Liu H."/>
            <person name="Zheng D."/>
            <person name="Li Q."/>
            <person name="Dong W."/>
            <person name="Yan J."/>
            <person name="Gao M."/>
            <person name="Berry C."/>
            <person name="Yuan Z."/>
        </authorList>
    </citation>
    <scope>NUCLEOTIDE SEQUENCE [LARGE SCALE GENOMIC DNA]</scope>
    <source>
        <strain evidence="1 2">C3-41</strain>
    </source>
</reference>
<name>B1HRY8_LYSSC</name>
<evidence type="ECO:0000313" key="2">
    <source>
        <dbReference type="Proteomes" id="UP000002164"/>
    </source>
</evidence>
<sequence length="62" mass="7108">MEGGNIMNLGRKNLSSKDSKDILIELTVNSKIQEKERKKMVDNLSLALNNENFTTKKKRKSK</sequence>
<evidence type="ECO:0000313" key="1">
    <source>
        <dbReference type="EMBL" id="ACA41011.1"/>
    </source>
</evidence>
<dbReference type="EnsemblBacteria" id="ACA41011">
    <property type="protein sequence ID" value="ACA41011"/>
    <property type="gene ID" value="Bsph_3523"/>
</dbReference>
<protein>
    <submittedName>
        <fullName evidence="1">Uncharacterized protein</fullName>
    </submittedName>
</protein>
<dbReference type="Proteomes" id="UP000002164">
    <property type="component" value="Chromosome"/>
</dbReference>
<dbReference type="EMBL" id="CP000817">
    <property type="protein sequence ID" value="ACA41011.1"/>
    <property type="molecule type" value="Genomic_DNA"/>
</dbReference>
<organism evidence="1 2">
    <name type="scientific">Lysinibacillus sphaericus (strain C3-41)</name>
    <dbReference type="NCBI Taxonomy" id="444177"/>
    <lineage>
        <taxon>Bacteria</taxon>
        <taxon>Bacillati</taxon>
        <taxon>Bacillota</taxon>
        <taxon>Bacilli</taxon>
        <taxon>Bacillales</taxon>
        <taxon>Bacillaceae</taxon>
        <taxon>Lysinibacillus</taxon>
    </lineage>
</organism>
<gene>
    <name evidence="1" type="ordered locus">Bsph_3523</name>
</gene>
<proteinExistence type="predicted"/>
<dbReference type="HOGENOM" id="CLU_3008942_0_0_9"/>